<dbReference type="AlphaFoldDB" id="A0A8S1QM03"/>
<keyword evidence="2" id="KW-1185">Reference proteome</keyword>
<comment type="caution">
    <text evidence="1">The sequence shown here is derived from an EMBL/GenBank/DDBJ whole genome shotgun (WGS) entry which is preliminary data.</text>
</comment>
<name>A0A8S1QM03_9CILI</name>
<evidence type="ECO:0000313" key="2">
    <source>
        <dbReference type="Proteomes" id="UP000692954"/>
    </source>
</evidence>
<evidence type="ECO:0000313" key="1">
    <source>
        <dbReference type="EMBL" id="CAD8115647.1"/>
    </source>
</evidence>
<dbReference type="EMBL" id="CAJJDN010000109">
    <property type="protein sequence ID" value="CAD8115647.1"/>
    <property type="molecule type" value="Genomic_DNA"/>
</dbReference>
<gene>
    <name evidence="1" type="ORF">PSON_ATCC_30995.1.T1090020</name>
</gene>
<proteinExistence type="predicted"/>
<sequence>MQTDSQAIDLNRKILKSSLTRQFTRSPTRSRKRIISLPPLEAAQNQYQKLKQRVITYHKESLICLTIRELNGLCLNTCRYTKAKEEKKYFLNNKYFDSCFNAMNKRKFQLFNK</sequence>
<organism evidence="1 2">
    <name type="scientific">Paramecium sonneborni</name>
    <dbReference type="NCBI Taxonomy" id="65129"/>
    <lineage>
        <taxon>Eukaryota</taxon>
        <taxon>Sar</taxon>
        <taxon>Alveolata</taxon>
        <taxon>Ciliophora</taxon>
        <taxon>Intramacronucleata</taxon>
        <taxon>Oligohymenophorea</taxon>
        <taxon>Peniculida</taxon>
        <taxon>Parameciidae</taxon>
        <taxon>Paramecium</taxon>
    </lineage>
</organism>
<reference evidence="1" key="1">
    <citation type="submission" date="2021-01" db="EMBL/GenBank/DDBJ databases">
        <authorList>
            <consortium name="Genoscope - CEA"/>
            <person name="William W."/>
        </authorList>
    </citation>
    <scope>NUCLEOTIDE SEQUENCE</scope>
</reference>
<accession>A0A8S1QM03</accession>
<protein>
    <submittedName>
        <fullName evidence="1">Uncharacterized protein</fullName>
    </submittedName>
</protein>
<dbReference type="OrthoDB" id="296295at2759"/>
<dbReference type="Proteomes" id="UP000692954">
    <property type="component" value="Unassembled WGS sequence"/>
</dbReference>